<name>A0AAD1RSQ4_PELCU</name>
<dbReference type="GO" id="GO:0005886">
    <property type="term" value="C:plasma membrane"/>
    <property type="evidence" value="ECO:0007669"/>
    <property type="project" value="TreeGrafter"/>
</dbReference>
<reference evidence="4" key="1">
    <citation type="submission" date="2022-03" db="EMBL/GenBank/DDBJ databases">
        <authorList>
            <person name="Alioto T."/>
            <person name="Alioto T."/>
            <person name="Gomez Garrido J."/>
        </authorList>
    </citation>
    <scope>NUCLEOTIDE SEQUENCE</scope>
</reference>
<evidence type="ECO:0000256" key="2">
    <source>
        <dbReference type="SAM" id="MobiDB-lite"/>
    </source>
</evidence>
<feature type="region of interest" description="Disordered" evidence="2">
    <location>
        <begin position="909"/>
        <end position="961"/>
    </location>
</feature>
<organism evidence="4 5">
    <name type="scientific">Pelobates cultripes</name>
    <name type="common">Western spadefoot toad</name>
    <dbReference type="NCBI Taxonomy" id="61616"/>
    <lineage>
        <taxon>Eukaryota</taxon>
        <taxon>Metazoa</taxon>
        <taxon>Chordata</taxon>
        <taxon>Craniata</taxon>
        <taxon>Vertebrata</taxon>
        <taxon>Euteleostomi</taxon>
        <taxon>Amphibia</taxon>
        <taxon>Batrachia</taxon>
        <taxon>Anura</taxon>
        <taxon>Pelobatoidea</taxon>
        <taxon>Pelobatidae</taxon>
        <taxon>Pelobates</taxon>
    </lineage>
</organism>
<dbReference type="PANTHER" id="PTHR15718">
    <property type="entry name" value="G PROTEIN-REGULATED INDUCER OF NEURITE OUTGROWTH C-TERMINAL DOMAIN-CONTAINING PROTEIN"/>
    <property type="match status" value="1"/>
</dbReference>
<evidence type="ECO:0000313" key="4">
    <source>
        <dbReference type="EMBL" id="CAH2277387.1"/>
    </source>
</evidence>
<feature type="region of interest" description="Disordered" evidence="2">
    <location>
        <begin position="206"/>
        <end position="339"/>
    </location>
</feature>
<feature type="compositionally biased region" description="Low complexity" evidence="2">
    <location>
        <begin position="228"/>
        <end position="243"/>
    </location>
</feature>
<feature type="region of interest" description="Disordered" evidence="2">
    <location>
        <begin position="840"/>
        <end position="871"/>
    </location>
</feature>
<protein>
    <recommendedName>
        <fullName evidence="3">G protein-regulated inducer of neurite outgrowth C-terminal domain-containing protein</fullName>
    </recommendedName>
</protein>
<accession>A0AAD1RSQ4</accession>
<dbReference type="PANTHER" id="PTHR15718:SF7">
    <property type="entry name" value="G PROTEIN-REGULATED INDUCER OF NEURITE OUTGROWTH 1"/>
    <property type="match status" value="1"/>
</dbReference>
<dbReference type="Pfam" id="PF15235">
    <property type="entry name" value="GRIN_C"/>
    <property type="match status" value="1"/>
</dbReference>
<feature type="compositionally biased region" description="Polar residues" evidence="2">
    <location>
        <begin position="322"/>
        <end position="339"/>
    </location>
</feature>
<feature type="compositionally biased region" description="Basic and acidic residues" evidence="2">
    <location>
        <begin position="857"/>
        <end position="871"/>
    </location>
</feature>
<feature type="compositionally biased region" description="Polar residues" evidence="2">
    <location>
        <begin position="259"/>
        <end position="282"/>
    </location>
</feature>
<evidence type="ECO:0000256" key="1">
    <source>
        <dbReference type="ARBA" id="ARBA00002358"/>
    </source>
</evidence>
<evidence type="ECO:0000259" key="3">
    <source>
        <dbReference type="Pfam" id="PF15235"/>
    </source>
</evidence>
<feature type="region of interest" description="Disordered" evidence="2">
    <location>
        <begin position="422"/>
        <end position="459"/>
    </location>
</feature>
<dbReference type="Proteomes" id="UP001295444">
    <property type="component" value="Chromosome 03"/>
</dbReference>
<feature type="compositionally biased region" description="Polar residues" evidence="2">
    <location>
        <begin position="433"/>
        <end position="451"/>
    </location>
</feature>
<dbReference type="AlphaFoldDB" id="A0AAD1RSQ4"/>
<gene>
    <name evidence="4" type="ORF">PECUL_23A018668</name>
</gene>
<feature type="domain" description="G protein-regulated inducer of neurite outgrowth C-terminal" evidence="3">
    <location>
        <begin position="851"/>
        <end position="958"/>
    </location>
</feature>
<dbReference type="InterPro" id="IPR032745">
    <property type="entry name" value="GRIN_C"/>
</dbReference>
<dbReference type="InterPro" id="IPR026646">
    <property type="entry name" value="GPRIN2-like/GPRIN3"/>
</dbReference>
<proteinExistence type="predicted"/>
<feature type="compositionally biased region" description="Polar residues" evidence="2">
    <location>
        <begin position="915"/>
        <end position="931"/>
    </location>
</feature>
<feature type="compositionally biased region" description="Basic and acidic residues" evidence="2">
    <location>
        <begin position="293"/>
        <end position="303"/>
    </location>
</feature>
<feature type="region of interest" description="Disordered" evidence="2">
    <location>
        <begin position="1"/>
        <end position="25"/>
    </location>
</feature>
<keyword evidence="5" id="KW-1185">Reference proteome</keyword>
<evidence type="ECO:0000313" key="5">
    <source>
        <dbReference type="Proteomes" id="UP001295444"/>
    </source>
</evidence>
<dbReference type="EMBL" id="OW240914">
    <property type="protein sequence ID" value="CAH2277387.1"/>
    <property type="molecule type" value="Genomic_DNA"/>
</dbReference>
<comment type="function">
    <text evidence="1">May be involved in neurite outgrowth.</text>
</comment>
<sequence length="961" mass="103930">MGSPKELQRLQLSKPDVGSESISLRSPISSRIWQAEDPTRHLGFTGEDVSMRNFCASVHGDNDFMEGSFSFDTEGESFLAAQRDNSVDTVLEVQEEQMSLKQHDSSMDLSRSERSLAECAFTASRDKEIAQTDFKTSKDVLECADIKQDSIKTAGISCESIIYGSKVTSEQTHCESVPEGEGLHIVVEPSSDLKIQKLSTETRISKNKTSHTCETGYESCMPSAPDTSISPSKVSSSVEPAKATPQLPPHPGERKEHSNNSCATSNAGTTMNTCKVSGSEGQNPLGEILSDAPKQDKENISNEKKHKTSSDGNKGCKETAGWDNSTKTQSCEQVTPRNNISAQSNKVEYRSIAVSPIIPPGSGTSFTFHSGVETIGTSSDTNSHNVGTANNKEQLPKTYSFELTPPSQEVSADTTAQFRSIGVSPIIPPDGSESFTFQPEPSSQSTISQHGFGTDQRTDKTCVDSFPKTCSSELIPPSLDVGTETRVECKSVAVSPIIPPDGTLFTFQTLKSTSNVTPGAQNKQSSNVLSKTYSSELTPINQDVGTQADNRVQCVSVAVSPIIPPDGSPSFIFQSEQKHQETGMNIAGKAGENESISSATNLQHQKGTTEMQNQTIRTRAQCVSVAVSPIVPPDGASSFTFHTEKDTKDIDNLSKTYSFELTPPDEDTWTGKKVEYRSVAVSPIVPPGESSFTFQTEKQNILPKTCSVEITPPSQDIGTQANKVECVSVAVSPFVLPQESSTFTFQTKQTDPESSALSEAKSLQLKPQSQDVGVQVDISVLCTSVAVSPFVPLDGSCSFIFQTEAINQGTSSSGCSNVRPSLKDAEMQVSIRVETKSVATDPMTPTGKSPRTSYPEVRVKDPKGDHPEPVREVSWDEKGMTWEVYGASMEVEVLGMAIQKHLEKQIEEHGRQKVMTPQNTRGSSVRGTTVKSEPKRQPNAFRSCFSHRKPHCCSRAAPAVE</sequence>
<dbReference type="GO" id="GO:0031175">
    <property type="term" value="P:neuron projection development"/>
    <property type="evidence" value="ECO:0007669"/>
    <property type="project" value="TreeGrafter"/>
</dbReference>